<dbReference type="Proteomes" id="UP000032142">
    <property type="component" value="Unassembled WGS sequence"/>
</dbReference>
<proteinExistence type="predicted"/>
<gene>
    <name evidence="1" type="ORF">F383_38520</name>
</gene>
<protein>
    <submittedName>
        <fullName evidence="1">Uncharacterized protein</fullName>
    </submittedName>
</protein>
<organism evidence="1 2">
    <name type="scientific">Gossypium arboreum</name>
    <name type="common">Tree cotton</name>
    <name type="synonym">Gossypium nanking</name>
    <dbReference type="NCBI Taxonomy" id="29729"/>
    <lineage>
        <taxon>Eukaryota</taxon>
        <taxon>Viridiplantae</taxon>
        <taxon>Streptophyta</taxon>
        <taxon>Embryophyta</taxon>
        <taxon>Tracheophyta</taxon>
        <taxon>Spermatophyta</taxon>
        <taxon>Magnoliopsida</taxon>
        <taxon>eudicotyledons</taxon>
        <taxon>Gunneridae</taxon>
        <taxon>Pentapetalae</taxon>
        <taxon>rosids</taxon>
        <taxon>malvids</taxon>
        <taxon>Malvales</taxon>
        <taxon>Malvaceae</taxon>
        <taxon>Malvoideae</taxon>
        <taxon>Gossypium</taxon>
    </lineage>
</organism>
<sequence>MDNLSNKC</sequence>
<reference evidence="2" key="1">
    <citation type="submission" date="2014-09" db="EMBL/GenBank/DDBJ databases">
        <authorList>
            <person name="Mudge J."/>
            <person name="Ramaraj T."/>
            <person name="Lindquist I.E."/>
            <person name="Bharti A.K."/>
            <person name="Sundararajan A."/>
            <person name="Cameron C.T."/>
            <person name="Woodward J.E."/>
            <person name="May G.D."/>
            <person name="Brubaker C."/>
            <person name="Broadhvest J."/>
            <person name="Wilkins T.A."/>
        </authorList>
    </citation>
    <scope>NUCLEOTIDE SEQUENCE</scope>
    <source>
        <strain evidence="2">cv. AKA8401</strain>
    </source>
</reference>
<name>A0A0B0MKU0_GOSAR</name>
<evidence type="ECO:0000313" key="1">
    <source>
        <dbReference type="EMBL" id="KHF99540.1"/>
    </source>
</evidence>
<comment type="caution">
    <text evidence="1">The sequence shown here is derived from an EMBL/GenBank/DDBJ whole genome shotgun (WGS) entry which is preliminary data.</text>
</comment>
<keyword evidence="2" id="KW-1185">Reference proteome</keyword>
<dbReference type="EMBL" id="JRRC01084028">
    <property type="protein sequence ID" value="KHF99540.1"/>
    <property type="molecule type" value="Genomic_DNA"/>
</dbReference>
<evidence type="ECO:0000313" key="2">
    <source>
        <dbReference type="Proteomes" id="UP000032142"/>
    </source>
</evidence>
<accession>A0A0B0MKU0</accession>